<gene>
    <name evidence="1" type="ORF">niasHS_007952</name>
</gene>
<evidence type="ECO:0000313" key="2">
    <source>
        <dbReference type="Proteomes" id="UP001620645"/>
    </source>
</evidence>
<proteinExistence type="predicted"/>
<dbReference type="EMBL" id="JBICCN010000118">
    <property type="protein sequence ID" value="KAL3092743.1"/>
    <property type="molecule type" value="Genomic_DNA"/>
</dbReference>
<comment type="caution">
    <text evidence="1">The sequence shown here is derived from an EMBL/GenBank/DDBJ whole genome shotgun (WGS) entry which is preliminary data.</text>
</comment>
<organism evidence="1 2">
    <name type="scientific">Heterodera schachtii</name>
    <name type="common">Sugarbeet cyst nematode worm</name>
    <name type="synonym">Tylenchus schachtii</name>
    <dbReference type="NCBI Taxonomy" id="97005"/>
    <lineage>
        <taxon>Eukaryota</taxon>
        <taxon>Metazoa</taxon>
        <taxon>Ecdysozoa</taxon>
        <taxon>Nematoda</taxon>
        <taxon>Chromadorea</taxon>
        <taxon>Rhabditida</taxon>
        <taxon>Tylenchina</taxon>
        <taxon>Tylenchomorpha</taxon>
        <taxon>Tylenchoidea</taxon>
        <taxon>Heteroderidae</taxon>
        <taxon>Heteroderinae</taxon>
        <taxon>Heterodera</taxon>
    </lineage>
</organism>
<name>A0ABD2JQ74_HETSC</name>
<evidence type="ECO:0000313" key="1">
    <source>
        <dbReference type="EMBL" id="KAL3092743.1"/>
    </source>
</evidence>
<sequence length="137" mass="15519">MLICQFASNVVINYALMSKSMTGAEVENCAEVLSWFNEVHVELRSQYLVDANGRFEDSEQKHNIGATRWACPNDAMGLLERCGTESARRRKDARRCKQFKLWRTDGRGAGGAIPRVGVDNRNREGKFIRAAQQQPQQ</sequence>
<reference evidence="1 2" key="1">
    <citation type="submission" date="2024-10" db="EMBL/GenBank/DDBJ databases">
        <authorList>
            <person name="Kim D."/>
        </authorList>
    </citation>
    <scope>NUCLEOTIDE SEQUENCE [LARGE SCALE GENOMIC DNA]</scope>
    <source>
        <strain evidence="1">Taebaek</strain>
    </source>
</reference>
<dbReference type="Proteomes" id="UP001620645">
    <property type="component" value="Unassembled WGS sequence"/>
</dbReference>
<protein>
    <submittedName>
        <fullName evidence="1">Uncharacterized protein</fullName>
    </submittedName>
</protein>
<keyword evidence="2" id="KW-1185">Reference proteome</keyword>
<dbReference type="AlphaFoldDB" id="A0ABD2JQ74"/>
<accession>A0ABD2JQ74</accession>